<dbReference type="AlphaFoldDB" id="A0A6P1GJM0"/>
<dbReference type="Proteomes" id="UP000464086">
    <property type="component" value="Chromosome"/>
</dbReference>
<sequence length="59" mass="6731">MTEDVRAALERFQQFTGRFSTDNWIIDQESGFTFGDAMILVGEVERAPFDSIEDESPID</sequence>
<gene>
    <name evidence="1" type="ORF">GS397_15060</name>
</gene>
<evidence type="ECO:0000313" key="2">
    <source>
        <dbReference type="Proteomes" id="UP000464086"/>
    </source>
</evidence>
<reference evidence="1 2" key="1">
    <citation type="submission" date="2019-12" db="EMBL/GenBank/DDBJ databases">
        <title>Functional and genomic insights into the Sphingobium yanoikuyae YC-JY1, a bacterium efficiently degrading bisphenol A.</title>
        <authorList>
            <person name="Jia Y."/>
            <person name="Li X."/>
            <person name="Wang J."/>
            <person name="Eltoukhy A."/>
            <person name="Lamraoui I."/>
            <person name="Yan Y."/>
        </authorList>
    </citation>
    <scope>NUCLEOTIDE SEQUENCE [LARGE SCALE GENOMIC DNA]</scope>
    <source>
        <strain evidence="1 2">YC-JY1</strain>
    </source>
</reference>
<accession>A0A6P1GJM0</accession>
<name>A0A6P1GJM0_SPHYA</name>
<dbReference type="RefSeq" id="WP_159366934.1">
    <property type="nucleotide sequence ID" value="NZ_CP047218.1"/>
</dbReference>
<protein>
    <submittedName>
        <fullName evidence="1">Uncharacterized protein</fullName>
    </submittedName>
</protein>
<evidence type="ECO:0000313" key="1">
    <source>
        <dbReference type="EMBL" id="QHD68232.1"/>
    </source>
</evidence>
<dbReference type="EMBL" id="CP047218">
    <property type="protein sequence ID" value="QHD68232.1"/>
    <property type="molecule type" value="Genomic_DNA"/>
</dbReference>
<proteinExistence type="predicted"/>
<organism evidence="1 2">
    <name type="scientific">Sphingobium yanoikuyae</name>
    <name type="common">Sphingomonas yanoikuyae</name>
    <dbReference type="NCBI Taxonomy" id="13690"/>
    <lineage>
        <taxon>Bacteria</taxon>
        <taxon>Pseudomonadati</taxon>
        <taxon>Pseudomonadota</taxon>
        <taxon>Alphaproteobacteria</taxon>
        <taxon>Sphingomonadales</taxon>
        <taxon>Sphingomonadaceae</taxon>
        <taxon>Sphingobium</taxon>
    </lineage>
</organism>